<accession>A0A8H5B8R5</accession>
<dbReference type="EMBL" id="JAACJJ010000031">
    <property type="protein sequence ID" value="KAF5317993.1"/>
    <property type="molecule type" value="Genomic_DNA"/>
</dbReference>
<evidence type="ECO:0000256" key="2">
    <source>
        <dbReference type="SAM" id="Phobius"/>
    </source>
</evidence>
<feature type="compositionally biased region" description="Low complexity" evidence="1">
    <location>
        <begin position="405"/>
        <end position="417"/>
    </location>
</feature>
<sequence length="464" mass="51316">MPGQPEIMKSHMHICKNMSETEAICQKVPHGLHKALYMRNLKLSPTGASHLFQSGTILPEPIPRSRHSSSSTLSILYQRTRERIMSSASIFVPPPHFNFAKRSGMISVPAASVFAVIYLPLLCWFILLWLRNPTNALCAPTVRIPSFVIRAMLAGNWHFAAENLGLVVADQVLFGVGFFGLLYSAYILVLDRRNRTLFRALLSAAVLLSIVGASMATPTRSVTTDHKLLALRQASTSIFFVLTVLQAALMLRLVFMELRDLANHISRAGLQSAATNFGSRYTMPLLIAVTSLLLIRQTFAMVTVNDSVTQNKENYWYPLITVPELLAVLLYAIPGLVPRTTQPEGSKEQQDIETQNSSSRTQSRLSFSSNGVDQEGSRPRRRGSDETQVDNLASTSEKQRGSRWDSTSDVDTVVVVSSEKEYMPDKDAISEKKEQSNYNAKSDAGGSQHEILPVSKFVAANNSV</sequence>
<feature type="transmembrane region" description="Helical" evidence="2">
    <location>
        <begin position="237"/>
        <end position="256"/>
    </location>
</feature>
<feature type="transmembrane region" description="Helical" evidence="2">
    <location>
        <begin position="106"/>
        <end position="130"/>
    </location>
</feature>
<dbReference type="Proteomes" id="UP000567179">
    <property type="component" value="Unassembled WGS sequence"/>
</dbReference>
<feature type="transmembrane region" description="Helical" evidence="2">
    <location>
        <begin position="172"/>
        <end position="190"/>
    </location>
</feature>
<feature type="transmembrane region" description="Helical" evidence="2">
    <location>
        <begin position="315"/>
        <end position="337"/>
    </location>
</feature>
<dbReference type="AlphaFoldDB" id="A0A8H5B8R5"/>
<feature type="transmembrane region" description="Helical" evidence="2">
    <location>
        <begin position="277"/>
        <end position="295"/>
    </location>
</feature>
<protein>
    <submittedName>
        <fullName evidence="3">Uncharacterized protein</fullName>
    </submittedName>
</protein>
<feature type="compositionally biased region" description="Low complexity" evidence="1">
    <location>
        <begin position="354"/>
        <end position="370"/>
    </location>
</feature>
<keyword evidence="2" id="KW-1133">Transmembrane helix</keyword>
<proteinExistence type="predicted"/>
<feature type="compositionally biased region" description="Basic and acidic residues" evidence="1">
    <location>
        <begin position="375"/>
        <end position="385"/>
    </location>
</feature>
<keyword evidence="4" id="KW-1185">Reference proteome</keyword>
<feature type="compositionally biased region" description="Basic and acidic residues" evidence="1">
    <location>
        <begin position="418"/>
        <end position="435"/>
    </location>
</feature>
<dbReference type="OrthoDB" id="5389493at2759"/>
<keyword evidence="2" id="KW-0472">Membrane</keyword>
<evidence type="ECO:0000256" key="1">
    <source>
        <dbReference type="SAM" id="MobiDB-lite"/>
    </source>
</evidence>
<feature type="transmembrane region" description="Helical" evidence="2">
    <location>
        <begin position="197"/>
        <end position="217"/>
    </location>
</feature>
<organism evidence="3 4">
    <name type="scientific">Psilocybe cf. subviscida</name>
    <dbReference type="NCBI Taxonomy" id="2480587"/>
    <lineage>
        <taxon>Eukaryota</taxon>
        <taxon>Fungi</taxon>
        <taxon>Dikarya</taxon>
        <taxon>Basidiomycota</taxon>
        <taxon>Agaricomycotina</taxon>
        <taxon>Agaricomycetes</taxon>
        <taxon>Agaricomycetidae</taxon>
        <taxon>Agaricales</taxon>
        <taxon>Agaricineae</taxon>
        <taxon>Strophariaceae</taxon>
        <taxon>Psilocybe</taxon>
    </lineage>
</organism>
<evidence type="ECO:0000313" key="3">
    <source>
        <dbReference type="EMBL" id="KAF5317993.1"/>
    </source>
</evidence>
<gene>
    <name evidence="3" type="ORF">D9619_012058</name>
</gene>
<evidence type="ECO:0000313" key="4">
    <source>
        <dbReference type="Proteomes" id="UP000567179"/>
    </source>
</evidence>
<comment type="caution">
    <text evidence="3">The sequence shown here is derived from an EMBL/GenBank/DDBJ whole genome shotgun (WGS) entry which is preliminary data.</text>
</comment>
<feature type="region of interest" description="Disordered" evidence="1">
    <location>
        <begin position="340"/>
        <end position="464"/>
    </location>
</feature>
<name>A0A8H5B8R5_9AGAR</name>
<reference evidence="3 4" key="1">
    <citation type="journal article" date="2020" name="ISME J.">
        <title>Uncovering the hidden diversity of litter-decomposition mechanisms in mushroom-forming fungi.</title>
        <authorList>
            <person name="Floudas D."/>
            <person name="Bentzer J."/>
            <person name="Ahren D."/>
            <person name="Johansson T."/>
            <person name="Persson P."/>
            <person name="Tunlid A."/>
        </authorList>
    </citation>
    <scope>NUCLEOTIDE SEQUENCE [LARGE SCALE GENOMIC DNA]</scope>
    <source>
        <strain evidence="3 4">CBS 101986</strain>
    </source>
</reference>
<keyword evidence="2" id="KW-0812">Transmembrane</keyword>